<proteinExistence type="predicted"/>
<dbReference type="AlphaFoldDB" id="A0AA35ZFZ2"/>
<dbReference type="Proteomes" id="UP001177003">
    <property type="component" value="Chromosome 6"/>
</dbReference>
<name>A0AA35ZFZ2_LACSI</name>
<sequence length="129" mass="14640">MGLGFGVTNRVTALRIGDEGNWWRILIADMVGITPAPLVKCEKSLVGKKKKKKKVKELMKSENGDFRSRKQRLLLKLNYDAILNAWSYRGSSLSEEISQSTSSGDDVHVCSLFLPITKYVLIKYKLQEY</sequence>
<keyword evidence="2" id="KW-1185">Reference proteome</keyword>
<evidence type="ECO:0000313" key="2">
    <source>
        <dbReference type="Proteomes" id="UP001177003"/>
    </source>
</evidence>
<evidence type="ECO:0000313" key="1">
    <source>
        <dbReference type="EMBL" id="CAI9291439.1"/>
    </source>
</evidence>
<gene>
    <name evidence="1" type="ORF">LSALG_LOCUS30579</name>
</gene>
<accession>A0AA35ZFZ2</accession>
<dbReference type="EMBL" id="OX465082">
    <property type="protein sequence ID" value="CAI9291439.1"/>
    <property type="molecule type" value="Genomic_DNA"/>
</dbReference>
<protein>
    <submittedName>
        <fullName evidence="1">Uncharacterized protein</fullName>
    </submittedName>
</protein>
<organism evidence="1 2">
    <name type="scientific">Lactuca saligna</name>
    <name type="common">Willowleaf lettuce</name>
    <dbReference type="NCBI Taxonomy" id="75948"/>
    <lineage>
        <taxon>Eukaryota</taxon>
        <taxon>Viridiplantae</taxon>
        <taxon>Streptophyta</taxon>
        <taxon>Embryophyta</taxon>
        <taxon>Tracheophyta</taxon>
        <taxon>Spermatophyta</taxon>
        <taxon>Magnoliopsida</taxon>
        <taxon>eudicotyledons</taxon>
        <taxon>Gunneridae</taxon>
        <taxon>Pentapetalae</taxon>
        <taxon>asterids</taxon>
        <taxon>campanulids</taxon>
        <taxon>Asterales</taxon>
        <taxon>Asteraceae</taxon>
        <taxon>Cichorioideae</taxon>
        <taxon>Cichorieae</taxon>
        <taxon>Lactucinae</taxon>
        <taxon>Lactuca</taxon>
    </lineage>
</organism>
<reference evidence="1" key="1">
    <citation type="submission" date="2023-04" db="EMBL/GenBank/DDBJ databases">
        <authorList>
            <person name="Vijverberg K."/>
            <person name="Xiong W."/>
            <person name="Schranz E."/>
        </authorList>
    </citation>
    <scope>NUCLEOTIDE SEQUENCE</scope>
</reference>